<evidence type="ECO:0000256" key="1">
    <source>
        <dbReference type="ARBA" id="ARBA00008799"/>
    </source>
</evidence>
<dbReference type="SUPFAM" id="SSF53756">
    <property type="entry name" value="UDP-Glycosyltransferase/glycogen phosphorylase"/>
    <property type="match status" value="1"/>
</dbReference>
<dbReference type="CDD" id="cd03788">
    <property type="entry name" value="GT20_TPS"/>
    <property type="match status" value="1"/>
</dbReference>
<keyword evidence="4" id="KW-1185">Reference proteome</keyword>
<evidence type="ECO:0000256" key="2">
    <source>
        <dbReference type="SAM" id="Phobius"/>
    </source>
</evidence>
<dbReference type="Pfam" id="PF00982">
    <property type="entry name" value="Glyco_transf_20"/>
    <property type="match status" value="1"/>
</dbReference>
<gene>
    <name evidence="3" type="ORF">HJ583_001215</name>
</gene>
<comment type="caution">
    <text evidence="3">The sequence shown here is derived from an EMBL/GenBank/DDBJ whole genome shotgun (WGS) entry which is preliminary data.</text>
</comment>
<dbReference type="PANTHER" id="PTHR10788:SF106">
    <property type="entry name" value="BCDNA.GH08860"/>
    <property type="match status" value="1"/>
</dbReference>
<dbReference type="EMBL" id="JABCSC020000001">
    <property type="protein sequence ID" value="NSL53635.1"/>
    <property type="molecule type" value="Genomic_DNA"/>
</dbReference>
<dbReference type="Gene3D" id="3.40.50.2000">
    <property type="entry name" value="Glycogen Phosphorylase B"/>
    <property type="match status" value="2"/>
</dbReference>
<keyword evidence="2" id="KW-0472">Membrane</keyword>
<protein>
    <submittedName>
        <fullName evidence="3">Trehalose-6-phosphate synthase</fullName>
    </submittedName>
</protein>
<evidence type="ECO:0000313" key="3">
    <source>
        <dbReference type="EMBL" id="NSL53635.1"/>
    </source>
</evidence>
<feature type="transmembrane region" description="Helical" evidence="2">
    <location>
        <begin position="162"/>
        <end position="186"/>
    </location>
</feature>
<accession>A0ABX2IHY0</accession>
<proteinExistence type="inferred from homology"/>
<feature type="transmembrane region" description="Helical" evidence="2">
    <location>
        <begin position="6"/>
        <end position="25"/>
    </location>
</feature>
<dbReference type="PANTHER" id="PTHR10788">
    <property type="entry name" value="TREHALOSE-6-PHOSPHATE SYNTHASE"/>
    <property type="match status" value="1"/>
</dbReference>
<reference evidence="3 4" key="1">
    <citation type="submission" date="2020-06" db="EMBL/GenBank/DDBJ databases">
        <title>Draft genome of Uliginosibacterium sp. IMCC34675.</title>
        <authorList>
            <person name="Song J."/>
        </authorList>
    </citation>
    <scope>NUCLEOTIDE SEQUENCE [LARGE SCALE GENOMIC DNA]</scope>
    <source>
        <strain evidence="3 4">IMCC34675</strain>
    </source>
</reference>
<dbReference type="InterPro" id="IPR001830">
    <property type="entry name" value="Glyco_trans_20"/>
</dbReference>
<organism evidence="3 4">
    <name type="scientific">Uliginosibacterium aquaticum</name>
    <dbReference type="NCBI Taxonomy" id="2731212"/>
    <lineage>
        <taxon>Bacteria</taxon>
        <taxon>Pseudomonadati</taxon>
        <taxon>Pseudomonadota</taxon>
        <taxon>Betaproteobacteria</taxon>
        <taxon>Rhodocyclales</taxon>
        <taxon>Zoogloeaceae</taxon>
        <taxon>Uliginosibacterium</taxon>
    </lineage>
</organism>
<sequence length="735" mass="83844">MHLRLYLRLLAPLLLILALGGWLAMNVTEELTERWFLRDLGLRGNLIANAQSDTISKVLVNGQWERIHALFERTIRDERLSAIALCSTDGLLMHRTKDFPTDLDCAQAHALQRSGNVELTLPLGKVMLGIFPVSTEEHHIADLVLLHDLAFVERRTRLSQQYLLVFMLMMGLTVALLIVLLTQYNWRRWNLALRTMLNPASNTLAAPPEFRSFMDDLRTRLRDLEDHYRHGQYSDADWTAERLRSLLASHLHGDELLVVSNREPWTHERIGDALLVRQPASGLVTALEPVLQACSGTWIAHGSGNADRECVDAADHLMLPPGQQDYRLRRLWLSEEEVRGYYDGLSNEGIWALCHLAHVRPVFREADWQHYRQVNQRFADAVIAEARSHNPVVLVQDYQLALVPALIRQRLPEATILCFWHIPWPTPEAFGICPWRNEILQGLLGSTILGFQTRHHQQNFLATVERFLEARLETERSSVFHAGRETLVDSYPISIAWPATAPDSARQRQLGRETLGITAGQKLILGVDRFDYTKGIEEKFIAFERLLEKHPEWIGRLCLLQLAAPTRSSLADYAALSERVARRAMQINNRFGRPGYTPVTLLVEHRDQAAVRALYGAADVCVVSSLHDGMNLVCKEFAATRDDEQGVLVLSSFAGAARELGEALSINPYHTESFADTLQQALCMHPAEQRERMSSLRRQIHDANVYLWAGRMLEDAARWRLQARMHERLHRYQHS</sequence>
<evidence type="ECO:0000313" key="4">
    <source>
        <dbReference type="Proteomes" id="UP000778523"/>
    </source>
</evidence>
<name>A0ABX2IHY0_9RHOO</name>
<keyword evidence="2" id="KW-0812">Transmembrane</keyword>
<dbReference type="RefSeq" id="WP_170019807.1">
    <property type="nucleotide sequence ID" value="NZ_JABCSC020000001.1"/>
</dbReference>
<dbReference type="Proteomes" id="UP000778523">
    <property type="component" value="Unassembled WGS sequence"/>
</dbReference>
<keyword evidence="2" id="KW-1133">Transmembrane helix</keyword>
<comment type="similarity">
    <text evidence="1">Belongs to the glycosyltransferase 20 family.</text>
</comment>